<dbReference type="AlphaFoldDB" id="A0A7U2EXG7"/>
<gene>
    <name evidence="2" type="ORF">JI435_406510</name>
</gene>
<accession>A0A7U2EXG7</accession>
<proteinExistence type="predicted"/>
<evidence type="ECO:0000313" key="2">
    <source>
        <dbReference type="EMBL" id="QRC94916.1"/>
    </source>
</evidence>
<feature type="compositionally biased region" description="Basic and acidic residues" evidence="1">
    <location>
        <begin position="57"/>
        <end position="69"/>
    </location>
</feature>
<name>A0A7U2EXG7_PHANO</name>
<feature type="region of interest" description="Disordered" evidence="1">
    <location>
        <begin position="47"/>
        <end position="69"/>
    </location>
</feature>
<dbReference type="Proteomes" id="UP000663193">
    <property type="component" value="Chromosome 5"/>
</dbReference>
<evidence type="ECO:0000256" key="1">
    <source>
        <dbReference type="SAM" id="MobiDB-lite"/>
    </source>
</evidence>
<evidence type="ECO:0000313" key="3">
    <source>
        <dbReference type="Proteomes" id="UP000663193"/>
    </source>
</evidence>
<keyword evidence="3" id="KW-1185">Reference proteome</keyword>
<protein>
    <submittedName>
        <fullName evidence="2">Uncharacterized protein</fullName>
    </submittedName>
</protein>
<sequence length="105" mass="12359">MMAHFIASQTPAVFVYLLFPASPPHGRQTLRKCCTWKKRRTRSRLRQIPTNAAPVCTRKDRVKTDREDRKKGRGYAVLVKCSRCSSARRRWRGRWKSVSSPINWR</sequence>
<dbReference type="EMBL" id="CP069027">
    <property type="protein sequence ID" value="QRC94916.1"/>
    <property type="molecule type" value="Genomic_DNA"/>
</dbReference>
<organism evidence="2 3">
    <name type="scientific">Phaeosphaeria nodorum (strain SN15 / ATCC MYA-4574 / FGSC 10173)</name>
    <name type="common">Glume blotch fungus</name>
    <name type="synonym">Parastagonospora nodorum</name>
    <dbReference type="NCBI Taxonomy" id="321614"/>
    <lineage>
        <taxon>Eukaryota</taxon>
        <taxon>Fungi</taxon>
        <taxon>Dikarya</taxon>
        <taxon>Ascomycota</taxon>
        <taxon>Pezizomycotina</taxon>
        <taxon>Dothideomycetes</taxon>
        <taxon>Pleosporomycetidae</taxon>
        <taxon>Pleosporales</taxon>
        <taxon>Pleosporineae</taxon>
        <taxon>Phaeosphaeriaceae</taxon>
        <taxon>Parastagonospora</taxon>
    </lineage>
</organism>
<reference evidence="3" key="1">
    <citation type="journal article" date="2021" name="BMC Genomics">
        <title>Chromosome-level genome assembly and manually-curated proteome of model necrotroph Parastagonospora nodorum Sn15 reveals a genome-wide trove of candidate effector homologs, and redundancy of virulence-related functions within an accessory chromosome.</title>
        <authorList>
            <person name="Bertazzoni S."/>
            <person name="Jones D.A.B."/>
            <person name="Phan H.T."/>
            <person name="Tan K.-C."/>
            <person name="Hane J.K."/>
        </authorList>
    </citation>
    <scope>NUCLEOTIDE SEQUENCE [LARGE SCALE GENOMIC DNA]</scope>
    <source>
        <strain evidence="3">SN15 / ATCC MYA-4574 / FGSC 10173)</strain>
    </source>
</reference>
<dbReference type="VEuPathDB" id="FungiDB:JI435_406510"/>